<sequence>MTDTLFLTSTDVVGLTSPTEYVDVVREGYHQRGEGAPTQPRSSEFRDSVSLSAFAQLNSN</sequence>
<dbReference type="Proteomes" id="UP000011688">
    <property type="component" value="Unassembled WGS sequence"/>
</dbReference>
<proteinExistence type="predicted"/>
<keyword evidence="2" id="KW-1185">Reference proteome</keyword>
<protein>
    <submittedName>
        <fullName evidence="1">Ornithine cyclodeaminase</fullName>
    </submittedName>
</protein>
<name>L9X2C3_9EURY</name>
<accession>L9X2C3</accession>
<dbReference type="STRING" id="1227497.C491_15572"/>
<dbReference type="EMBL" id="AOIB01000030">
    <property type="protein sequence ID" value="ELY55601.1"/>
    <property type="molecule type" value="Genomic_DNA"/>
</dbReference>
<reference evidence="1 2" key="1">
    <citation type="journal article" date="2014" name="PLoS Genet.">
        <title>Phylogenetically driven sequencing of extremely halophilic archaea reveals strategies for static and dynamic osmo-response.</title>
        <authorList>
            <person name="Becker E.A."/>
            <person name="Seitzer P.M."/>
            <person name="Tritt A."/>
            <person name="Larsen D."/>
            <person name="Krusor M."/>
            <person name="Yao A.I."/>
            <person name="Wu D."/>
            <person name="Madern D."/>
            <person name="Eisen J.A."/>
            <person name="Darling A.E."/>
            <person name="Facciotti M.T."/>
        </authorList>
    </citation>
    <scope>NUCLEOTIDE SEQUENCE [LARGE SCALE GENOMIC DNA]</scope>
    <source>
        <strain evidence="1 2">DSM 10524</strain>
    </source>
</reference>
<evidence type="ECO:0000313" key="1">
    <source>
        <dbReference type="EMBL" id="ELY55601.1"/>
    </source>
</evidence>
<dbReference type="eggNOG" id="arCOG01035">
    <property type="taxonomic scope" value="Archaea"/>
</dbReference>
<gene>
    <name evidence="1" type="ORF">C491_15572</name>
</gene>
<organism evidence="1 2">
    <name type="scientific">Natronococcus amylolyticus DSM 10524</name>
    <dbReference type="NCBI Taxonomy" id="1227497"/>
    <lineage>
        <taxon>Archaea</taxon>
        <taxon>Methanobacteriati</taxon>
        <taxon>Methanobacteriota</taxon>
        <taxon>Stenosarchaea group</taxon>
        <taxon>Halobacteria</taxon>
        <taxon>Halobacteriales</taxon>
        <taxon>Natrialbaceae</taxon>
        <taxon>Natronococcus</taxon>
    </lineage>
</organism>
<comment type="caution">
    <text evidence="1">The sequence shown here is derived from an EMBL/GenBank/DDBJ whole genome shotgun (WGS) entry which is preliminary data.</text>
</comment>
<evidence type="ECO:0000313" key="2">
    <source>
        <dbReference type="Proteomes" id="UP000011688"/>
    </source>
</evidence>
<dbReference type="AlphaFoldDB" id="L9X2C3"/>